<evidence type="ECO:0000313" key="2">
    <source>
        <dbReference type="EMBL" id="GBL73333.1"/>
    </source>
</evidence>
<gene>
    <name evidence="2" type="ORF">AVEN_159364_1</name>
</gene>
<protein>
    <submittedName>
        <fullName evidence="2">Uncharacterized protein</fullName>
    </submittedName>
</protein>
<proteinExistence type="predicted"/>
<name>A0A4Y2A0Q3_ARAVE</name>
<evidence type="ECO:0000313" key="3">
    <source>
        <dbReference type="Proteomes" id="UP000499080"/>
    </source>
</evidence>
<comment type="caution">
    <text evidence="2">The sequence shown here is derived from an EMBL/GenBank/DDBJ whole genome shotgun (WGS) entry which is preliminary data.</text>
</comment>
<keyword evidence="3" id="KW-1185">Reference proteome</keyword>
<organism evidence="2 3">
    <name type="scientific">Araneus ventricosus</name>
    <name type="common">Orbweaver spider</name>
    <name type="synonym">Epeira ventricosa</name>
    <dbReference type="NCBI Taxonomy" id="182803"/>
    <lineage>
        <taxon>Eukaryota</taxon>
        <taxon>Metazoa</taxon>
        <taxon>Ecdysozoa</taxon>
        <taxon>Arthropoda</taxon>
        <taxon>Chelicerata</taxon>
        <taxon>Arachnida</taxon>
        <taxon>Araneae</taxon>
        <taxon>Araneomorphae</taxon>
        <taxon>Entelegynae</taxon>
        <taxon>Araneoidea</taxon>
        <taxon>Araneidae</taxon>
        <taxon>Araneus</taxon>
    </lineage>
</organism>
<dbReference type="EMBL" id="BGPR01000003">
    <property type="protein sequence ID" value="GBL73333.1"/>
    <property type="molecule type" value="Genomic_DNA"/>
</dbReference>
<reference evidence="2 3" key="1">
    <citation type="journal article" date="2019" name="Sci. Rep.">
        <title>Orb-weaving spider Araneus ventricosus genome elucidates the spidroin gene catalogue.</title>
        <authorList>
            <person name="Kono N."/>
            <person name="Nakamura H."/>
            <person name="Ohtoshi R."/>
            <person name="Moran D.A.P."/>
            <person name="Shinohara A."/>
            <person name="Yoshida Y."/>
            <person name="Fujiwara M."/>
            <person name="Mori M."/>
            <person name="Tomita M."/>
            <person name="Arakawa K."/>
        </authorList>
    </citation>
    <scope>NUCLEOTIDE SEQUENCE [LARGE SCALE GENOMIC DNA]</scope>
</reference>
<accession>A0A4Y2A0Q3</accession>
<evidence type="ECO:0000256" key="1">
    <source>
        <dbReference type="SAM" id="MobiDB-lite"/>
    </source>
</evidence>
<dbReference type="Proteomes" id="UP000499080">
    <property type="component" value="Unassembled WGS sequence"/>
</dbReference>
<dbReference type="AlphaFoldDB" id="A0A4Y2A0Q3"/>
<feature type="region of interest" description="Disordered" evidence="1">
    <location>
        <begin position="37"/>
        <end position="89"/>
    </location>
</feature>
<sequence>MCITNNISLNKECAEPLRGTTNFCSFIQCLDVQASRTTYKSLSPERRQPGRKSPTSTQRGQPGPQPKEQRDHKSRPSMHRENSPVIDTN</sequence>